<name>A0AAV7WXX9_PLEWA</name>
<reference evidence="2" key="1">
    <citation type="journal article" date="2022" name="bioRxiv">
        <title>Sequencing and chromosome-scale assembly of the giantPleurodeles waltlgenome.</title>
        <authorList>
            <person name="Brown T."/>
            <person name="Elewa A."/>
            <person name="Iarovenko S."/>
            <person name="Subramanian E."/>
            <person name="Araus A.J."/>
            <person name="Petzold A."/>
            <person name="Susuki M."/>
            <person name="Suzuki K.-i.T."/>
            <person name="Hayashi T."/>
            <person name="Toyoda A."/>
            <person name="Oliveira C."/>
            <person name="Osipova E."/>
            <person name="Leigh N.D."/>
            <person name="Simon A."/>
            <person name="Yun M.H."/>
        </authorList>
    </citation>
    <scope>NUCLEOTIDE SEQUENCE</scope>
    <source>
        <strain evidence="2">20211129_DDA</strain>
        <tissue evidence="2">Liver</tissue>
    </source>
</reference>
<sequence length="227" mass="23557">MHVLFQKQSSPPRLDPAVGHRAPAWQRTREGEGEGRDRPTAPRPRVQPRNKDEVFWGSPAGVSGACPVILCPLSDFFRAPAHKSSTGPGPRRVLPLSVAASAAHVPSGEGRSSRGSRPGKHWAGPAAVNQQAGASVIGRAGSPDTSIGGHRESTRPAELGPAEPPGREQEAVRGTPAPPSAGPASPLKSTSLRAPRFSATRGHRQSGHPQGFVGAGTGVMKVFYPGG</sequence>
<feature type="compositionally biased region" description="Basic and acidic residues" evidence="1">
    <location>
        <begin position="27"/>
        <end position="40"/>
    </location>
</feature>
<feature type="compositionally biased region" description="Polar residues" evidence="1">
    <location>
        <begin position="1"/>
        <end position="11"/>
    </location>
</feature>
<dbReference type="EMBL" id="JANPWB010000001">
    <property type="protein sequence ID" value="KAJ1217283.1"/>
    <property type="molecule type" value="Genomic_DNA"/>
</dbReference>
<comment type="caution">
    <text evidence="2">The sequence shown here is derived from an EMBL/GenBank/DDBJ whole genome shotgun (WGS) entry which is preliminary data.</text>
</comment>
<keyword evidence="3" id="KW-1185">Reference proteome</keyword>
<organism evidence="2 3">
    <name type="scientific">Pleurodeles waltl</name>
    <name type="common">Iberian ribbed newt</name>
    <dbReference type="NCBI Taxonomy" id="8319"/>
    <lineage>
        <taxon>Eukaryota</taxon>
        <taxon>Metazoa</taxon>
        <taxon>Chordata</taxon>
        <taxon>Craniata</taxon>
        <taxon>Vertebrata</taxon>
        <taxon>Euteleostomi</taxon>
        <taxon>Amphibia</taxon>
        <taxon>Batrachia</taxon>
        <taxon>Caudata</taxon>
        <taxon>Salamandroidea</taxon>
        <taxon>Salamandridae</taxon>
        <taxon>Pleurodelinae</taxon>
        <taxon>Pleurodeles</taxon>
    </lineage>
</organism>
<gene>
    <name evidence="2" type="ORF">NDU88_004877</name>
</gene>
<dbReference type="Proteomes" id="UP001066276">
    <property type="component" value="Chromosome 1_1"/>
</dbReference>
<dbReference type="AlphaFoldDB" id="A0AAV7WXX9"/>
<accession>A0AAV7WXX9</accession>
<evidence type="ECO:0000313" key="3">
    <source>
        <dbReference type="Proteomes" id="UP001066276"/>
    </source>
</evidence>
<feature type="compositionally biased region" description="Low complexity" evidence="1">
    <location>
        <begin position="106"/>
        <end position="116"/>
    </location>
</feature>
<evidence type="ECO:0000256" key="1">
    <source>
        <dbReference type="SAM" id="MobiDB-lite"/>
    </source>
</evidence>
<feature type="region of interest" description="Disordered" evidence="1">
    <location>
        <begin position="1"/>
        <end position="58"/>
    </location>
</feature>
<evidence type="ECO:0000313" key="2">
    <source>
        <dbReference type="EMBL" id="KAJ1217283.1"/>
    </source>
</evidence>
<proteinExistence type="predicted"/>
<protein>
    <submittedName>
        <fullName evidence="2">Uncharacterized protein</fullName>
    </submittedName>
</protein>
<feature type="region of interest" description="Disordered" evidence="1">
    <location>
        <begin position="82"/>
        <end position="218"/>
    </location>
</feature>